<evidence type="ECO:0000256" key="1">
    <source>
        <dbReference type="SAM" id="Phobius"/>
    </source>
</evidence>
<keyword evidence="3" id="KW-1185">Reference proteome</keyword>
<dbReference type="AlphaFoldDB" id="A0AAE0UQC6"/>
<sequence length="141" mass="16280">MHLFRGTYRSGVGRCQILLENEISIFKMLVSRKKYEVLQNFLLSFRTLATNSVVYDAFAMFPVSPLLLGPAVVRELSPKQWLTHLARYENHDHNENTVYFENDKLLALDSFAIPCCVLYVPVMIMLVLATYTVITRLIYSI</sequence>
<name>A0AAE0UQC6_9TELE</name>
<evidence type="ECO:0000313" key="2">
    <source>
        <dbReference type="EMBL" id="KAK3513212.1"/>
    </source>
</evidence>
<comment type="caution">
    <text evidence="2">The sequence shown here is derived from an EMBL/GenBank/DDBJ whole genome shotgun (WGS) entry which is preliminary data.</text>
</comment>
<evidence type="ECO:0000313" key="3">
    <source>
        <dbReference type="Proteomes" id="UP001274896"/>
    </source>
</evidence>
<keyword evidence="1" id="KW-0472">Membrane</keyword>
<dbReference type="EMBL" id="JAUCMX010000022">
    <property type="protein sequence ID" value="KAK3513212.1"/>
    <property type="molecule type" value="Genomic_DNA"/>
</dbReference>
<organism evidence="2 3">
    <name type="scientific">Hemibagrus guttatus</name>
    <dbReference type="NCBI Taxonomy" id="175788"/>
    <lineage>
        <taxon>Eukaryota</taxon>
        <taxon>Metazoa</taxon>
        <taxon>Chordata</taxon>
        <taxon>Craniata</taxon>
        <taxon>Vertebrata</taxon>
        <taxon>Euteleostomi</taxon>
        <taxon>Actinopterygii</taxon>
        <taxon>Neopterygii</taxon>
        <taxon>Teleostei</taxon>
        <taxon>Ostariophysi</taxon>
        <taxon>Siluriformes</taxon>
        <taxon>Bagridae</taxon>
        <taxon>Hemibagrus</taxon>
    </lineage>
</organism>
<keyword evidence="1" id="KW-1133">Transmembrane helix</keyword>
<accession>A0AAE0UQC6</accession>
<proteinExistence type="predicted"/>
<reference evidence="2" key="1">
    <citation type="submission" date="2023-06" db="EMBL/GenBank/DDBJ databases">
        <title>Male Hemibagrus guttatus genome.</title>
        <authorList>
            <person name="Bian C."/>
        </authorList>
    </citation>
    <scope>NUCLEOTIDE SEQUENCE</scope>
    <source>
        <strain evidence="2">Male_cb2023</strain>
        <tissue evidence="2">Muscle</tissue>
    </source>
</reference>
<protein>
    <submittedName>
        <fullName evidence="2">Uncharacterized protein</fullName>
    </submittedName>
</protein>
<feature type="transmembrane region" description="Helical" evidence="1">
    <location>
        <begin position="111"/>
        <end position="134"/>
    </location>
</feature>
<keyword evidence="1" id="KW-0812">Transmembrane</keyword>
<gene>
    <name evidence="2" type="ORF">QTP70_009738</name>
</gene>
<dbReference type="Proteomes" id="UP001274896">
    <property type="component" value="Unassembled WGS sequence"/>
</dbReference>